<gene>
    <name evidence="2" type="ORF">MMAGJ_29480</name>
</gene>
<feature type="region of interest" description="Disordered" evidence="1">
    <location>
        <begin position="300"/>
        <end position="338"/>
    </location>
</feature>
<proteinExistence type="predicted"/>
<sequence>MCRAIHEGGRRCPGGHGENRAAVRRAERAAKLAAKREARAARATRYRATQLHQADEAQQFITVTRDLALDDRAVALEQRLGSLDAEPGSHRAERAVLTAELAHVQGAISAHKRAQFLREIGIDPMLTDHDVTRQVYQRAGLPQPSEAALVAAYGTRADAPTPPTTVKGRDVVPDLRVSPVSGNIGALPGESKELLRMHKRRDLIAATPSHNPETLRRLDARIAAAEAKSKVHQAHRSQSAVPAPTPANVDTAPAPVPKPQSVEPPASRVNVPLTPPLTPPTTVPVTVPMSANVPPVSANVSPMPTPPTATAPSSTATTGKGHATDQRESRASMPSPEVVDANRQRVGVLVEQLKARGQDDETTRAQIAAVRDAEPVDSPLRVALTEAWEALTPRNSTPRDTTPNLRESRTRPQFIAPAGGGSPFEALMAQMGVQEREEALARVRAQRDADEHTSSSFAHVLAEMDD</sequence>
<reference evidence="2 3" key="1">
    <citation type="journal article" date="2019" name="Emerg. Microbes Infect.">
        <title>Comprehensive subspecies identification of 175 nontuberculous mycobacteria species based on 7547 genomic profiles.</title>
        <authorList>
            <person name="Matsumoto Y."/>
            <person name="Kinjo T."/>
            <person name="Motooka D."/>
            <person name="Nabeya D."/>
            <person name="Jung N."/>
            <person name="Uechi K."/>
            <person name="Horii T."/>
            <person name="Iida T."/>
            <person name="Fujita J."/>
            <person name="Nakamura S."/>
        </authorList>
    </citation>
    <scope>NUCLEOTIDE SEQUENCE [LARGE SCALE GENOMIC DNA]</scope>
    <source>
        <strain evidence="2 3">JCM 12375</strain>
    </source>
</reference>
<evidence type="ECO:0000256" key="1">
    <source>
        <dbReference type="SAM" id="MobiDB-lite"/>
    </source>
</evidence>
<keyword evidence="3" id="KW-1185">Reference proteome</keyword>
<evidence type="ECO:0008006" key="4">
    <source>
        <dbReference type="Google" id="ProtNLM"/>
    </source>
</evidence>
<organism evidence="2 3">
    <name type="scientific">Mycolicibacterium mageritense</name>
    <name type="common">Mycobacterium mageritense</name>
    <dbReference type="NCBI Taxonomy" id="53462"/>
    <lineage>
        <taxon>Bacteria</taxon>
        <taxon>Bacillati</taxon>
        <taxon>Actinomycetota</taxon>
        <taxon>Actinomycetes</taxon>
        <taxon>Mycobacteriales</taxon>
        <taxon>Mycobacteriaceae</taxon>
        <taxon>Mycolicibacterium</taxon>
    </lineage>
</organism>
<protein>
    <recommendedName>
        <fullName evidence="4">DUF222 domain-containing protein</fullName>
    </recommendedName>
</protein>
<dbReference type="Proteomes" id="UP000465622">
    <property type="component" value="Chromosome"/>
</dbReference>
<dbReference type="EMBL" id="AP022567">
    <property type="protein sequence ID" value="BBX33666.1"/>
    <property type="molecule type" value="Genomic_DNA"/>
</dbReference>
<feature type="region of interest" description="Disordered" evidence="1">
    <location>
        <begin position="226"/>
        <end position="277"/>
    </location>
</feature>
<name>A0ABN5Y7J0_MYCME</name>
<evidence type="ECO:0000313" key="2">
    <source>
        <dbReference type="EMBL" id="BBX33666.1"/>
    </source>
</evidence>
<feature type="compositionally biased region" description="Basic and acidic residues" evidence="1">
    <location>
        <begin position="1"/>
        <end position="10"/>
    </location>
</feature>
<evidence type="ECO:0000313" key="3">
    <source>
        <dbReference type="Proteomes" id="UP000465622"/>
    </source>
</evidence>
<feature type="region of interest" description="Disordered" evidence="1">
    <location>
        <begin position="444"/>
        <end position="466"/>
    </location>
</feature>
<feature type="compositionally biased region" description="Basic and acidic residues" evidence="1">
    <location>
        <begin position="444"/>
        <end position="453"/>
    </location>
</feature>
<accession>A0ABN5Y7J0</accession>
<feature type="region of interest" description="Disordered" evidence="1">
    <location>
        <begin position="1"/>
        <end position="20"/>
    </location>
</feature>